<dbReference type="InterPro" id="IPR036291">
    <property type="entry name" value="NAD(P)-bd_dom_sf"/>
</dbReference>
<dbReference type="PRINTS" id="PR00080">
    <property type="entry name" value="SDRFAMILY"/>
</dbReference>
<dbReference type="KEGG" id="lum:CNR27_12305"/>
<evidence type="ECO:0000259" key="5">
    <source>
        <dbReference type="SMART" id="SM00822"/>
    </source>
</evidence>
<dbReference type="Gene3D" id="3.40.50.720">
    <property type="entry name" value="NAD(P)-binding Rossmann-like Domain"/>
    <property type="match status" value="1"/>
</dbReference>
<dbReference type="PRINTS" id="PR00081">
    <property type="entry name" value="GDHRDH"/>
</dbReference>
<evidence type="ECO:0000256" key="3">
    <source>
        <dbReference type="NCBIfam" id="TIGR04316"/>
    </source>
</evidence>
<evidence type="ECO:0000313" key="6">
    <source>
        <dbReference type="EMBL" id="ATD68116.1"/>
    </source>
</evidence>
<sequence>MQLTGFDGKIALVTGAAGGIGRAVARLLRQSGATVVATDREASMVEVLDDHDRASAGCAATPRSGVEAAQALGPRRSGAASADREAVPGAGVAGFHPYPLDVADADAVDALVARIEAELGPIDLAVNVAGILSTASVLDLTAEEWRRTFAVNTDGVFHVSQALARVMAPRRRGAMVTVSSNAAGIPRQNMAAYAASKAATTMFVRCLGLELAPLGIRCNIVAPGSTRTPMQTGMWTDAGGEARTIAGTLETFKSGIPLGKLAEPEDIAHAVMFLLSEQAGHIAMSDLYVDGGATLRA</sequence>
<dbReference type="NCBIfam" id="NF006074">
    <property type="entry name" value="PRK08220.1"/>
    <property type="match status" value="1"/>
</dbReference>
<dbReference type="PROSITE" id="PS00061">
    <property type="entry name" value="ADH_SHORT"/>
    <property type="match status" value="1"/>
</dbReference>
<evidence type="ECO:0000256" key="2">
    <source>
        <dbReference type="ARBA" id="ARBA00023002"/>
    </source>
</evidence>
<dbReference type="RefSeq" id="WP_096299183.1">
    <property type="nucleotide sequence ID" value="NZ_CP023406.1"/>
</dbReference>
<proteinExistence type="inferred from homology"/>
<dbReference type="AlphaFoldDB" id="A0A290XGQ6"/>
<dbReference type="GO" id="GO:0008667">
    <property type="term" value="F:2,3-dihydro-2,3-dihydroxybenzoate dehydrogenase activity"/>
    <property type="evidence" value="ECO:0007669"/>
    <property type="project" value="UniProtKB-UniRule"/>
</dbReference>
<dbReference type="EMBL" id="CP023406">
    <property type="protein sequence ID" value="ATD68116.1"/>
    <property type="molecule type" value="Genomic_DNA"/>
</dbReference>
<dbReference type="InterPro" id="IPR003560">
    <property type="entry name" value="DHB_DH"/>
</dbReference>
<dbReference type="InterPro" id="IPR002347">
    <property type="entry name" value="SDR_fam"/>
</dbReference>
<name>A0A290XGQ6_9GAMM</name>
<dbReference type="Pfam" id="PF00106">
    <property type="entry name" value="adh_short"/>
    <property type="match status" value="1"/>
</dbReference>
<evidence type="ECO:0000313" key="7">
    <source>
        <dbReference type="Proteomes" id="UP000218968"/>
    </source>
</evidence>
<dbReference type="EC" id="1.3.1.28" evidence="3"/>
<protein>
    <recommendedName>
        <fullName evidence="3">2,3-dihydro-2,3-dihydroxybenzoate dehydrogenase</fullName>
        <ecNumber evidence="3">1.3.1.28</ecNumber>
    </recommendedName>
</protein>
<dbReference type="InterPro" id="IPR020904">
    <property type="entry name" value="Sc_DH/Rdtase_CS"/>
</dbReference>
<reference evidence="7" key="1">
    <citation type="submission" date="2017-09" db="EMBL/GenBank/DDBJ databases">
        <title>Luteimonas liuhanmingii sp.nov., isolated from the intestinal contents of Tibetan Plateau Pika in Yushu, Qinghai Province, China.</title>
        <authorList>
            <person name="Gui Z."/>
        </authorList>
    </citation>
    <scope>NUCLEOTIDE SEQUENCE [LARGE SCALE GENOMIC DNA]</scope>
    <source>
        <strain evidence="7">100111</strain>
    </source>
</reference>
<comment type="similarity">
    <text evidence="1 4">Belongs to the short-chain dehydrogenases/reductases (SDR) family.</text>
</comment>
<evidence type="ECO:0000256" key="1">
    <source>
        <dbReference type="ARBA" id="ARBA00006484"/>
    </source>
</evidence>
<dbReference type="GO" id="GO:0016616">
    <property type="term" value="F:oxidoreductase activity, acting on the CH-OH group of donors, NAD or NADP as acceptor"/>
    <property type="evidence" value="ECO:0007669"/>
    <property type="project" value="TreeGrafter"/>
</dbReference>
<dbReference type="SUPFAM" id="SSF51735">
    <property type="entry name" value="NAD(P)-binding Rossmann-fold domains"/>
    <property type="match status" value="1"/>
</dbReference>
<dbReference type="PANTHER" id="PTHR42760">
    <property type="entry name" value="SHORT-CHAIN DEHYDROGENASES/REDUCTASES FAMILY MEMBER"/>
    <property type="match status" value="1"/>
</dbReference>
<dbReference type="InterPro" id="IPR057326">
    <property type="entry name" value="KR_dom"/>
</dbReference>
<keyword evidence="2" id="KW-0560">Oxidoreductase</keyword>
<organism evidence="6 7">
    <name type="scientific">Luteimonas chenhongjianii</name>
    <dbReference type="NCBI Taxonomy" id="2006110"/>
    <lineage>
        <taxon>Bacteria</taxon>
        <taxon>Pseudomonadati</taxon>
        <taxon>Pseudomonadota</taxon>
        <taxon>Gammaproteobacteria</taxon>
        <taxon>Lysobacterales</taxon>
        <taxon>Lysobacteraceae</taxon>
        <taxon>Luteimonas</taxon>
    </lineage>
</organism>
<dbReference type="SMART" id="SM00822">
    <property type="entry name" value="PKS_KR"/>
    <property type="match status" value="1"/>
</dbReference>
<accession>A0A290XGQ6</accession>
<keyword evidence="7" id="KW-1185">Reference proteome</keyword>
<dbReference type="Pfam" id="PF13561">
    <property type="entry name" value="adh_short_C2"/>
    <property type="match status" value="1"/>
</dbReference>
<dbReference type="GO" id="GO:0019290">
    <property type="term" value="P:siderophore biosynthetic process"/>
    <property type="evidence" value="ECO:0007669"/>
    <property type="project" value="InterPro"/>
</dbReference>
<dbReference type="NCBIfam" id="TIGR04316">
    <property type="entry name" value="dhbA_paeA"/>
    <property type="match status" value="1"/>
</dbReference>
<feature type="domain" description="Ketoreductase" evidence="5">
    <location>
        <begin position="9"/>
        <end position="226"/>
    </location>
</feature>
<gene>
    <name evidence="6" type="ORF">CNR27_12305</name>
</gene>
<evidence type="ECO:0000256" key="4">
    <source>
        <dbReference type="RuleBase" id="RU000363"/>
    </source>
</evidence>
<dbReference type="PANTHER" id="PTHR42760:SF115">
    <property type="entry name" value="3-OXOACYL-[ACYL-CARRIER-PROTEIN] REDUCTASE FABG"/>
    <property type="match status" value="1"/>
</dbReference>
<dbReference type="OrthoDB" id="9803333at2"/>
<dbReference type="Proteomes" id="UP000218968">
    <property type="component" value="Chromosome"/>
</dbReference>